<feature type="coiled-coil region" evidence="2">
    <location>
        <begin position="95"/>
        <end position="122"/>
    </location>
</feature>
<feature type="domain" description="Phage tail tape measure protein" evidence="4">
    <location>
        <begin position="205"/>
        <end position="404"/>
    </location>
</feature>
<protein>
    <submittedName>
        <fullName evidence="5">Phage tail tape measure protein</fullName>
    </submittedName>
</protein>
<keyword evidence="3" id="KW-0472">Membrane</keyword>
<feature type="coiled-coil region" evidence="2">
    <location>
        <begin position="802"/>
        <end position="948"/>
    </location>
</feature>
<keyword evidence="3" id="KW-1133">Transmembrane helix</keyword>
<dbReference type="PANTHER" id="PTHR37813:SF1">
    <property type="entry name" value="FELS-2 PROPHAGE PROTEIN"/>
    <property type="match status" value="1"/>
</dbReference>
<evidence type="ECO:0000313" key="5">
    <source>
        <dbReference type="EMBL" id="MDO3680433.1"/>
    </source>
</evidence>
<feature type="coiled-coil region" evidence="2">
    <location>
        <begin position="702"/>
        <end position="741"/>
    </location>
</feature>
<feature type="transmembrane region" description="Helical" evidence="3">
    <location>
        <begin position="518"/>
        <end position="537"/>
    </location>
</feature>
<keyword evidence="3" id="KW-0812">Transmembrane</keyword>
<gene>
    <name evidence="5" type="ORF">Q3C12_25825</name>
</gene>
<organism evidence="5 6">
    <name type="scientific">Paenibacillus ehimensis</name>
    <dbReference type="NCBI Taxonomy" id="79264"/>
    <lineage>
        <taxon>Bacteria</taxon>
        <taxon>Bacillati</taxon>
        <taxon>Bacillota</taxon>
        <taxon>Bacilli</taxon>
        <taxon>Bacillales</taxon>
        <taxon>Paenibacillaceae</taxon>
        <taxon>Paenibacillus</taxon>
    </lineage>
</organism>
<accession>A0ABT8VHG3</accession>
<name>A0ABT8VHG3_9BACL</name>
<dbReference type="PANTHER" id="PTHR37813">
    <property type="entry name" value="FELS-2 PROPHAGE PROTEIN"/>
    <property type="match status" value="1"/>
</dbReference>
<dbReference type="RefSeq" id="WP_302880742.1">
    <property type="nucleotide sequence ID" value="NZ_JAUMKJ010000040.1"/>
</dbReference>
<keyword evidence="2" id="KW-0175">Coiled coil</keyword>
<dbReference type="EMBL" id="JAUMKJ010000040">
    <property type="protein sequence ID" value="MDO3680433.1"/>
    <property type="molecule type" value="Genomic_DNA"/>
</dbReference>
<proteinExistence type="predicted"/>
<reference evidence="5" key="1">
    <citation type="submission" date="2023-07" db="EMBL/GenBank/DDBJ databases">
        <authorList>
            <person name="Aktuganov G."/>
            <person name="Boyko T."/>
            <person name="Delegan Y."/>
            <person name="Galimzianova N."/>
            <person name="Gilvanova E."/>
            <person name="Korobov V."/>
            <person name="Kuzmina L."/>
            <person name="Melentiev A."/>
            <person name="Milman P."/>
            <person name="Ryabova A."/>
            <person name="Stupak E."/>
            <person name="Yasakov T."/>
            <person name="Zharikova N."/>
            <person name="Zhurenko E."/>
        </authorList>
    </citation>
    <scope>NUCLEOTIDE SEQUENCE</scope>
    <source>
        <strain evidence="5">IB-739</strain>
    </source>
</reference>
<feature type="transmembrane region" description="Helical" evidence="3">
    <location>
        <begin position="543"/>
        <end position="561"/>
    </location>
</feature>
<keyword evidence="6" id="KW-1185">Reference proteome</keyword>
<evidence type="ECO:0000259" key="4">
    <source>
        <dbReference type="Pfam" id="PF10145"/>
    </source>
</evidence>
<feature type="coiled-coil region" evidence="2">
    <location>
        <begin position="1013"/>
        <end position="1040"/>
    </location>
</feature>
<dbReference type="Proteomes" id="UP001168883">
    <property type="component" value="Unassembled WGS sequence"/>
</dbReference>
<feature type="transmembrane region" description="Helical" evidence="3">
    <location>
        <begin position="573"/>
        <end position="596"/>
    </location>
</feature>
<keyword evidence="1" id="KW-1188">Viral release from host cell</keyword>
<sequence length="1564" mass="168713">MAENIEVAGLVTKIAIDDTGLNKSMADLDRQMKLVQSEFQKASAGLSDFGKGQEGLKAKSDLLTKQLEIQGQRVAKLQQEHAKAVEAKGADAKATQNLEVRLNKAAAEYSKIESEVKKTSAELKAQTTIVGRIGAEFQKSFDQAKAAIGSGFDQVKKAGMTITAAGAGMAAGLGVAVHTAAEFDAQMAKVKALSGSTAEQFAALRKQAIDLGASTSFSASQAAQGMQMLAAAGFNADQIMKAMPGVLDATAASGEDLALVAETMASALNAFGLQASQSGHVADVLAQAANMSAIGIQDMAYSLKYAGPPAKALGISMEEVGAAIVEMGNAGIKGEQAGTTLRAALLRLIDPPKEAKDVLTALGVSIVDTKGKMLPFSDIIDQLNKKLAGQTEAQKAAALASIFGTETVSGMMVVIGQGKEKFDQYTKSLQNSTGASKQAADIMKDNLKGSVDQLKGAIESASIAIGTALSPVIRKIAEALTELVDKFNKLPPSLQSTIAVTGAVTAALALLTGPLLMIIGMLPQIIAGFSALAPVFAALTGPVGLVVAAIAALATTTAVLYKNWDRFMQLPPVLRGLLLNILGPLGYVSASIVALIKGIQYVFSSAIPDVKRFGDAANEALKASSGSFQRFRQEAGSAMKDTSKTAQTEGKAIGGGLVKGIGDGVKKAKETAVDSLRDTIDAMKKSVDNGTEQLNKLGESIVNALKKKYDEAEAAQLSAIEKQLENEKKASDQRLKQLDKDNDARLKSIEKQLAAERKASDARLKLIDKEYDEKLKLVDEEAYRQTKALQQQIDQLDGQTAAEEKALKEQEYQNRLSEIRKRLAAAETAEERAKIQAELNKEIADHDRQQLLESRQSQKDQLKVQIDAIKEAATQKKEQLKTELSDRKETEKQKLETVKENLDAEKEAAKTRFEEQKQLEKDLLAKTEERLKSEKDAVKKQYDELTEQDNLRAEARKMILAKENDQIVQLLDTYTPKWQEAGRNFADSFKTGLDGLKTTADAVKSAVDLAPTIGAQVKELEKLEAQLKKVEKAAKGDGAAGGFGGLSSGLDIAKQSADQLAQTLNTDVQGAVTNVSAASDELKQKALEAFTGLSDKATMELNQLYWSGATVSEKTASTIADTFFGMGNQILSNLQTSHQQQIAEMQKFFSQSSALSDAEEAEAMRKLKENTEKETAEVQNGQKRVAEIMLKALNEKRGLTQQEYNEITAIREKMTQRAIETLSTGAEQQKVLLERMKKEAADLSALQAADVVRNSLKQRDEAVKAAEQQYNSVIAQITKQRDEMKTISAEQADKLIADAKRQRDAAITSAQEMHQKVITEAQKQAGEHVKEIDWETGEVLTRWDKFARSVSSAWNGIVEDTKHNINSSVDAVRTGYQRMSIAAGEKMDELKAWVSSKWQAVEDFFAGIDLRQIGANIIDGLVQGFSRKWDDFKKKVEEMANQLPDWIRNPLQIHSPSRVMMRIGEYAGEGLAVGMQQSLGDIRRQAAAMAAAALPAMESTEFPAGRPGKAAGTTNGSEGATFNFERMFAGAIINVRSDDDIRQLAREFWEYGMQAARGTGGIMA</sequence>
<comment type="caution">
    <text evidence="5">The sequence shown here is derived from an EMBL/GenBank/DDBJ whole genome shotgun (WGS) entry which is preliminary data.</text>
</comment>
<evidence type="ECO:0000256" key="2">
    <source>
        <dbReference type="SAM" id="Coils"/>
    </source>
</evidence>
<dbReference type="NCBIfam" id="TIGR01760">
    <property type="entry name" value="tape_meas_TP901"/>
    <property type="match status" value="1"/>
</dbReference>
<dbReference type="Pfam" id="PF10145">
    <property type="entry name" value="PhageMin_Tail"/>
    <property type="match status" value="1"/>
</dbReference>
<evidence type="ECO:0000313" key="6">
    <source>
        <dbReference type="Proteomes" id="UP001168883"/>
    </source>
</evidence>
<dbReference type="InterPro" id="IPR010090">
    <property type="entry name" value="Phage_tape_meas"/>
</dbReference>
<evidence type="ECO:0000256" key="3">
    <source>
        <dbReference type="SAM" id="Phobius"/>
    </source>
</evidence>
<evidence type="ECO:0000256" key="1">
    <source>
        <dbReference type="ARBA" id="ARBA00022612"/>
    </source>
</evidence>
<feature type="coiled-coil region" evidence="2">
    <location>
        <begin position="1226"/>
        <end position="1283"/>
    </location>
</feature>